<keyword evidence="2 3" id="KW-0378">Hydrolase</keyword>
<dbReference type="PROSITE" id="PS00941">
    <property type="entry name" value="CARBOXYLESTERASE_B_2"/>
    <property type="match status" value="1"/>
</dbReference>
<accession>A0A1A6GM95</accession>
<gene>
    <name evidence="5" type="ORF">A6R68_04051</name>
</gene>
<sequence length="244" mass="25950">QDSARPIRNTHTGQVRGSLVHVKDSDVGVHTFLGIPFAKPPVGPLRFAPPEPPEPWSGVRDGTSHPAMCLQTDMTKSDISKEMNLIMPPISMSEDCLYLNIYTPAHAHEGSNLPVMVWIHGGGLVVGMASMNDGSILAATEDIVIVSIQYRLGVLGFFSTGDQHARGNWGYLDQVAALLWVQQNIAYFGGNPGRVTIFGASAGGTSVSSLVVSPVSKGLFHGAIMQSGVALLPDLISDTSEVVY</sequence>
<keyword evidence="6" id="KW-1185">Reference proteome</keyword>
<evidence type="ECO:0000256" key="3">
    <source>
        <dbReference type="RuleBase" id="RU361235"/>
    </source>
</evidence>
<evidence type="ECO:0000256" key="1">
    <source>
        <dbReference type="ARBA" id="ARBA00005964"/>
    </source>
</evidence>
<proteinExistence type="inferred from homology"/>
<dbReference type="PANTHER" id="PTHR11559">
    <property type="entry name" value="CARBOXYLESTERASE"/>
    <property type="match status" value="1"/>
</dbReference>
<dbReference type="Proteomes" id="UP000092124">
    <property type="component" value="Unassembled WGS sequence"/>
</dbReference>
<dbReference type="InterPro" id="IPR029058">
    <property type="entry name" value="AB_hydrolase_fold"/>
</dbReference>
<feature type="non-terminal residue" evidence="5">
    <location>
        <position position="1"/>
    </location>
</feature>
<dbReference type="Gene3D" id="3.40.50.1820">
    <property type="entry name" value="alpha/beta hydrolase"/>
    <property type="match status" value="1"/>
</dbReference>
<dbReference type="InterPro" id="IPR019826">
    <property type="entry name" value="Carboxylesterase_B_AS"/>
</dbReference>
<comment type="similarity">
    <text evidence="1 3">Belongs to the type-B carboxylesterase/lipase family.</text>
</comment>
<dbReference type="SUPFAM" id="SSF53474">
    <property type="entry name" value="alpha/beta-Hydrolases"/>
    <property type="match status" value="1"/>
</dbReference>
<comment type="caution">
    <text evidence="5">The sequence shown here is derived from an EMBL/GenBank/DDBJ whole genome shotgun (WGS) entry which is preliminary data.</text>
</comment>
<protein>
    <recommendedName>
        <fullName evidence="3">Carboxylic ester hydrolase</fullName>
        <ecNumber evidence="3">3.1.1.-</ecNumber>
    </recommendedName>
</protein>
<evidence type="ECO:0000256" key="2">
    <source>
        <dbReference type="ARBA" id="ARBA00022801"/>
    </source>
</evidence>
<evidence type="ECO:0000313" key="6">
    <source>
        <dbReference type="Proteomes" id="UP000092124"/>
    </source>
</evidence>
<dbReference type="InterPro" id="IPR050309">
    <property type="entry name" value="Type-B_Carboxylest/Lipase"/>
</dbReference>
<dbReference type="OrthoDB" id="9624674at2759"/>
<dbReference type="AlphaFoldDB" id="A0A1A6GM95"/>
<organism evidence="5 6">
    <name type="scientific">Neotoma lepida</name>
    <name type="common">Desert woodrat</name>
    <dbReference type="NCBI Taxonomy" id="56216"/>
    <lineage>
        <taxon>Eukaryota</taxon>
        <taxon>Metazoa</taxon>
        <taxon>Chordata</taxon>
        <taxon>Craniata</taxon>
        <taxon>Vertebrata</taxon>
        <taxon>Euteleostomi</taxon>
        <taxon>Mammalia</taxon>
        <taxon>Eutheria</taxon>
        <taxon>Euarchontoglires</taxon>
        <taxon>Glires</taxon>
        <taxon>Rodentia</taxon>
        <taxon>Myomorpha</taxon>
        <taxon>Muroidea</taxon>
        <taxon>Cricetidae</taxon>
        <taxon>Neotominae</taxon>
        <taxon>Neotoma</taxon>
    </lineage>
</organism>
<dbReference type="InterPro" id="IPR002018">
    <property type="entry name" value="CarbesteraseB"/>
</dbReference>
<dbReference type="EMBL" id="LZPO01085702">
    <property type="protein sequence ID" value="OBS67408.1"/>
    <property type="molecule type" value="Genomic_DNA"/>
</dbReference>
<dbReference type="InterPro" id="IPR019819">
    <property type="entry name" value="Carboxylesterase_B_CS"/>
</dbReference>
<evidence type="ECO:0000259" key="4">
    <source>
        <dbReference type="Pfam" id="PF00135"/>
    </source>
</evidence>
<feature type="domain" description="Carboxylesterase type B" evidence="4">
    <location>
        <begin position="6"/>
        <end position="239"/>
    </location>
</feature>
<name>A0A1A6GM95_NEOLE</name>
<dbReference type="PROSITE" id="PS00122">
    <property type="entry name" value="CARBOXYLESTERASE_B_1"/>
    <property type="match status" value="1"/>
</dbReference>
<dbReference type="Pfam" id="PF00135">
    <property type="entry name" value="COesterase"/>
    <property type="match status" value="1"/>
</dbReference>
<reference evidence="5 6" key="1">
    <citation type="submission" date="2016-06" db="EMBL/GenBank/DDBJ databases">
        <title>The Draft Genome Sequence and Annotation of the Desert Woodrat Neotoma lepida.</title>
        <authorList>
            <person name="Campbell M."/>
            <person name="Oakeson K.F."/>
            <person name="Yandell M."/>
            <person name="Halpert J.R."/>
            <person name="Dearing D."/>
        </authorList>
    </citation>
    <scope>NUCLEOTIDE SEQUENCE [LARGE SCALE GENOMIC DNA]</scope>
    <source>
        <strain evidence="5">417</strain>
        <tissue evidence="5">Liver</tissue>
    </source>
</reference>
<feature type="non-terminal residue" evidence="5">
    <location>
        <position position="244"/>
    </location>
</feature>
<dbReference type="EC" id="3.1.1.-" evidence="3"/>
<dbReference type="STRING" id="56216.A0A1A6GM95"/>
<dbReference type="GO" id="GO:0016787">
    <property type="term" value="F:hydrolase activity"/>
    <property type="evidence" value="ECO:0007669"/>
    <property type="project" value="UniProtKB-KW"/>
</dbReference>
<evidence type="ECO:0000313" key="5">
    <source>
        <dbReference type="EMBL" id="OBS67408.1"/>
    </source>
</evidence>